<dbReference type="PANTHER" id="PTHR43472:SF1">
    <property type="entry name" value="PHOSPHORIBOSYLAMINE--GLYCINE LIGASE, CHLOROPLASTIC"/>
    <property type="match status" value="1"/>
</dbReference>
<dbReference type="Gene3D" id="3.90.600.10">
    <property type="entry name" value="Phosphoribosylglycinamide synthetase, C-terminal domain"/>
    <property type="match status" value="1"/>
</dbReference>
<dbReference type="SUPFAM" id="SSF51246">
    <property type="entry name" value="Rudiment single hybrid motif"/>
    <property type="match status" value="1"/>
</dbReference>
<evidence type="ECO:0000256" key="13">
    <source>
        <dbReference type="ARBA" id="ARBA00042864"/>
    </source>
</evidence>
<dbReference type="EC" id="6.3.4.13" evidence="4 14"/>
<keyword evidence="9 15" id="KW-0067">ATP-binding</keyword>
<evidence type="ECO:0000259" key="16">
    <source>
        <dbReference type="PROSITE" id="PS50975"/>
    </source>
</evidence>
<dbReference type="GO" id="GO:0009113">
    <property type="term" value="P:purine nucleobase biosynthetic process"/>
    <property type="evidence" value="ECO:0007669"/>
    <property type="project" value="InterPro"/>
</dbReference>
<dbReference type="OrthoDB" id="9807240at2"/>
<organism evidence="17 18">
    <name type="scientific">Salsuginibacillus halophilus</name>
    <dbReference type="NCBI Taxonomy" id="517424"/>
    <lineage>
        <taxon>Bacteria</taxon>
        <taxon>Bacillati</taxon>
        <taxon>Bacillota</taxon>
        <taxon>Bacilli</taxon>
        <taxon>Bacillales</taxon>
        <taxon>Bacillaceae</taxon>
        <taxon>Salsuginibacillus</taxon>
    </lineage>
</organism>
<dbReference type="EMBL" id="PYAV01000005">
    <property type="protein sequence ID" value="PSL47044.1"/>
    <property type="molecule type" value="Genomic_DNA"/>
</dbReference>
<evidence type="ECO:0000313" key="18">
    <source>
        <dbReference type="Proteomes" id="UP000242310"/>
    </source>
</evidence>
<dbReference type="Proteomes" id="UP000242310">
    <property type="component" value="Unassembled WGS sequence"/>
</dbReference>
<evidence type="ECO:0000256" key="4">
    <source>
        <dbReference type="ARBA" id="ARBA00013255"/>
    </source>
</evidence>
<accession>A0A2P8HLF2</accession>
<dbReference type="InterPro" id="IPR020561">
    <property type="entry name" value="PRibGlycinamid_synth_ATP-grasp"/>
</dbReference>
<feature type="domain" description="ATP-grasp" evidence="16">
    <location>
        <begin position="105"/>
        <end position="311"/>
    </location>
</feature>
<dbReference type="Gene3D" id="3.40.50.20">
    <property type="match status" value="1"/>
</dbReference>
<evidence type="ECO:0000256" key="15">
    <source>
        <dbReference type="PROSITE-ProRule" id="PRU00409"/>
    </source>
</evidence>
<evidence type="ECO:0000256" key="11">
    <source>
        <dbReference type="ARBA" id="ARBA00038345"/>
    </source>
</evidence>
<keyword evidence="7 15" id="KW-0547">Nucleotide-binding</keyword>
<dbReference type="AlphaFoldDB" id="A0A2P8HLF2"/>
<keyword evidence="8 14" id="KW-0658">Purine biosynthesis</keyword>
<dbReference type="SMART" id="SM01210">
    <property type="entry name" value="GARS_C"/>
    <property type="match status" value="1"/>
</dbReference>
<dbReference type="SMART" id="SM01209">
    <property type="entry name" value="GARS_A"/>
    <property type="match status" value="1"/>
</dbReference>
<dbReference type="Pfam" id="PF02844">
    <property type="entry name" value="GARS_N"/>
    <property type="match status" value="1"/>
</dbReference>
<evidence type="ECO:0000256" key="10">
    <source>
        <dbReference type="ARBA" id="ARBA00023211"/>
    </source>
</evidence>
<evidence type="ECO:0000256" key="14">
    <source>
        <dbReference type="HAMAP-Rule" id="MF_00138"/>
    </source>
</evidence>
<dbReference type="InterPro" id="IPR011054">
    <property type="entry name" value="Rudment_hybrid_motif"/>
</dbReference>
<keyword evidence="18" id="KW-1185">Reference proteome</keyword>
<dbReference type="HAMAP" id="MF_00138">
    <property type="entry name" value="GARS"/>
    <property type="match status" value="1"/>
</dbReference>
<dbReference type="Pfam" id="PF01071">
    <property type="entry name" value="GARS_A"/>
    <property type="match status" value="1"/>
</dbReference>
<gene>
    <name evidence="14" type="primary">purD</name>
    <name evidence="17" type="ORF">B0H94_105200</name>
</gene>
<dbReference type="GO" id="GO:0004637">
    <property type="term" value="F:phosphoribosylamine-glycine ligase activity"/>
    <property type="evidence" value="ECO:0007669"/>
    <property type="project" value="UniProtKB-UniRule"/>
</dbReference>
<dbReference type="PANTHER" id="PTHR43472">
    <property type="entry name" value="PHOSPHORIBOSYLAMINE--GLYCINE LIGASE"/>
    <property type="match status" value="1"/>
</dbReference>
<dbReference type="InterPro" id="IPR020559">
    <property type="entry name" value="PRibGlycinamide_synth_CS"/>
</dbReference>
<evidence type="ECO:0000256" key="5">
    <source>
        <dbReference type="ARBA" id="ARBA00022598"/>
    </source>
</evidence>
<comment type="cofactor">
    <cofactor evidence="2">
        <name>Mg(2+)</name>
        <dbReference type="ChEBI" id="CHEBI:18420"/>
    </cofactor>
</comment>
<dbReference type="InterPro" id="IPR000115">
    <property type="entry name" value="PRibGlycinamide_synth"/>
</dbReference>
<dbReference type="Gene3D" id="3.30.470.20">
    <property type="entry name" value="ATP-grasp fold, B domain"/>
    <property type="match status" value="1"/>
</dbReference>
<dbReference type="SUPFAM" id="SSF52440">
    <property type="entry name" value="PreATP-grasp domain"/>
    <property type="match status" value="1"/>
</dbReference>
<dbReference type="FunFam" id="3.30.470.20:FF:000018">
    <property type="entry name" value="Trifunctional purine biosynthetic protein adenosine-3"/>
    <property type="match status" value="1"/>
</dbReference>
<dbReference type="SUPFAM" id="SSF56059">
    <property type="entry name" value="Glutathione synthetase ATP-binding domain-like"/>
    <property type="match status" value="1"/>
</dbReference>
<dbReference type="UniPathway" id="UPA00074">
    <property type="reaction ID" value="UER00125"/>
</dbReference>
<dbReference type="GO" id="GO:0006189">
    <property type="term" value="P:'de novo' IMP biosynthetic process"/>
    <property type="evidence" value="ECO:0007669"/>
    <property type="project" value="UniProtKB-UniRule"/>
</dbReference>
<dbReference type="InterPro" id="IPR013815">
    <property type="entry name" value="ATP_grasp_subdomain_1"/>
</dbReference>
<evidence type="ECO:0000256" key="3">
    <source>
        <dbReference type="ARBA" id="ARBA00005174"/>
    </source>
</evidence>
<sequence>MNILVIGAGGREHAVAAACAKHHHHVFVSPGNPGMTDVAVVLGIDTKDREALLAAAEARSVDLVIIGPEDELTAGLSDQFSARGFSVFAPSEAAAQIEGSKSYAKELMFRYDIPTGYYDVFDNYDEAVAYVKQQGAPIVVKADGIAAGKGVTVAMTEAEAESALADVLLEGKFGASGTQVVLEEYLEGEELSVMALVNGQTVVPLAEAQDHKRAYDGDVGPNTGGMGAYSPVPQFDEADLAAVKKDVLQPAADALASEGRPFTGVLYAGLMMTADGPKVIEFNARFGDPETQVVLPRLASDLAQAVMELLNGETPKLTWHERAVLGVVLASVGYPGTYDKGVVLTGINFPEDIHAFWAGVAEEDGMFYTAGGRVLLAAAEAENLQAAQTKVYEALTPLQTPGLFYREDIGYKAIAAASAKREAEQ</sequence>
<evidence type="ECO:0000313" key="17">
    <source>
        <dbReference type="EMBL" id="PSL47044.1"/>
    </source>
</evidence>
<evidence type="ECO:0000256" key="2">
    <source>
        <dbReference type="ARBA" id="ARBA00001946"/>
    </source>
</evidence>
<dbReference type="NCBIfam" id="TIGR00877">
    <property type="entry name" value="purD"/>
    <property type="match status" value="1"/>
</dbReference>
<comment type="similarity">
    <text evidence="11 14">Belongs to the GARS family.</text>
</comment>
<dbReference type="Gene3D" id="3.30.1490.20">
    <property type="entry name" value="ATP-grasp fold, A domain"/>
    <property type="match status" value="1"/>
</dbReference>
<evidence type="ECO:0000256" key="12">
    <source>
        <dbReference type="ARBA" id="ARBA00042242"/>
    </source>
</evidence>
<evidence type="ECO:0000256" key="9">
    <source>
        <dbReference type="ARBA" id="ARBA00022840"/>
    </source>
</evidence>
<dbReference type="InterPro" id="IPR037123">
    <property type="entry name" value="PRibGlycinamide_synth_C_sf"/>
</dbReference>
<keyword evidence="6" id="KW-0479">Metal-binding</keyword>
<dbReference type="InterPro" id="IPR011761">
    <property type="entry name" value="ATP-grasp"/>
</dbReference>
<dbReference type="InterPro" id="IPR020560">
    <property type="entry name" value="PRibGlycinamide_synth_C-dom"/>
</dbReference>
<name>A0A2P8HLF2_9BACI</name>
<evidence type="ECO:0000256" key="6">
    <source>
        <dbReference type="ARBA" id="ARBA00022723"/>
    </source>
</evidence>
<evidence type="ECO:0000256" key="8">
    <source>
        <dbReference type="ARBA" id="ARBA00022755"/>
    </source>
</evidence>
<dbReference type="GO" id="GO:0046872">
    <property type="term" value="F:metal ion binding"/>
    <property type="evidence" value="ECO:0007669"/>
    <property type="project" value="UniProtKB-KW"/>
</dbReference>
<keyword evidence="5 14" id="KW-0436">Ligase</keyword>
<keyword evidence="10" id="KW-0464">Manganese</keyword>
<dbReference type="GO" id="GO:0005524">
    <property type="term" value="F:ATP binding"/>
    <property type="evidence" value="ECO:0007669"/>
    <property type="project" value="UniProtKB-UniRule"/>
</dbReference>
<dbReference type="PROSITE" id="PS50975">
    <property type="entry name" value="ATP_GRASP"/>
    <property type="match status" value="1"/>
</dbReference>
<evidence type="ECO:0000256" key="1">
    <source>
        <dbReference type="ARBA" id="ARBA00001936"/>
    </source>
</evidence>
<proteinExistence type="inferred from homology"/>
<comment type="pathway">
    <text evidence="3 14">Purine metabolism; IMP biosynthesis via de novo pathway; N(1)-(5-phospho-D-ribosyl)glycinamide from 5-phospho-alpha-D-ribose 1-diphosphate: step 2/2.</text>
</comment>
<reference evidence="17 18" key="1">
    <citation type="submission" date="2018-03" db="EMBL/GenBank/DDBJ databases">
        <title>Genomic Encyclopedia of Type Strains, Phase III (KMG-III): the genomes of soil and plant-associated and newly described type strains.</title>
        <authorList>
            <person name="Whitman W."/>
        </authorList>
    </citation>
    <scope>NUCLEOTIDE SEQUENCE [LARGE SCALE GENOMIC DNA]</scope>
    <source>
        <strain evidence="17 18">CGMCC 1.07653</strain>
    </source>
</reference>
<comment type="cofactor">
    <cofactor evidence="1">
        <name>Mn(2+)</name>
        <dbReference type="ChEBI" id="CHEBI:29035"/>
    </cofactor>
</comment>
<dbReference type="Pfam" id="PF02843">
    <property type="entry name" value="GARS_C"/>
    <property type="match status" value="1"/>
</dbReference>
<dbReference type="InterPro" id="IPR016185">
    <property type="entry name" value="PreATP-grasp_dom_sf"/>
</dbReference>
<dbReference type="PROSITE" id="PS00184">
    <property type="entry name" value="GARS"/>
    <property type="match status" value="1"/>
</dbReference>
<comment type="caution">
    <text evidence="17">The sequence shown here is derived from an EMBL/GenBank/DDBJ whole genome shotgun (WGS) entry which is preliminary data.</text>
</comment>
<dbReference type="RefSeq" id="WP_106588363.1">
    <property type="nucleotide sequence ID" value="NZ_PYAV01000005.1"/>
</dbReference>
<protein>
    <recommendedName>
        <fullName evidence="4 14">Phosphoribosylamine--glycine ligase</fullName>
        <ecNumber evidence="4 14">6.3.4.13</ecNumber>
    </recommendedName>
    <alternativeName>
        <fullName evidence="14">GARS</fullName>
    </alternativeName>
    <alternativeName>
        <fullName evidence="12 14">Glycinamide ribonucleotide synthetase</fullName>
    </alternativeName>
    <alternativeName>
        <fullName evidence="13 14">Phosphoribosylglycinamide synthetase</fullName>
    </alternativeName>
</protein>
<evidence type="ECO:0000256" key="7">
    <source>
        <dbReference type="ARBA" id="ARBA00022741"/>
    </source>
</evidence>
<dbReference type="FunFam" id="3.30.1490.20:FF:000006">
    <property type="entry name" value="phosphoribosylamine--glycine ligase, chloroplastic-like"/>
    <property type="match status" value="1"/>
</dbReference>
<comment type="catalytic activity">
    <reaction evidence="14">
        <text>5-phospho-beta-D-ribosylamine + glycine + ATP = N(1)-(5-phospho-beta-D-ribosyl)glycinamide + ADP + phosphate + H(+)</text>
        <dbReference type="Rhea" id="RHEA:17453"/>
        <dbReference type="ChEBI" id="CHEBI:15378"/>
        <dbReference type="ChEBI" id="CHEBI:30616"/>
        <dbReference type="ChEBI" id="CHEBI:43474"/>
        <dbReference type="ChEBI" id="CHEBI:57305"/>
        <dbReference type="ChEBI" id="CHEBI:58681"/>
        <dbReference type="ChEBI" id="CHEBI:143788"/>
        <dbReference type="ChEBI" id="CHEBI:456216"/>
        <dbReference type="EC" id="6.3.4.13"/>
    </reaction>
</comment>
<dbReference type="InterPro" id="IPR020562">
    <property type="entry name" value="PRibGlycinamide_synth_N"/>
</dbReference>